<dbReference type="GO" id="GO:0016779">
    <property type="term" value="F:nucleotidyltransferase activity"/>
    <property type="evidence" value="ECO:0007669"/>
    <property type="project" value="UniProtKB-KW"/>
</dbReference>
<gene>
    <name evidence="4" type="primary">ispD</name>
    <name evidence="4" type="ORF">VEIT17_11430</name>
</gene>
<dbReference type="PANTHER" id="PTHR32125">
    <property type="entry name" value="2-C-METHYL-D-ERYTHRITOL 4-PHOSPHATE CYTIDYLYLTRANSFERASE, CHLOROPLASTIC"/>
    <property type="match status" value="1"/>
</dbReference>
<dbReference type="InterPro" id="IPR050088">
    <property type="entry name" value="IspD/TarI_cytidylyltransf_bact"/>
</dbReference>
<evidence type="ECO:0000313" key="5">
    <source>
        <dbReference type="Proteomes" id="UP000509249"/>
    </source>
</evidence>
<accession>A0ABM7HCF2</accession>
<dbReference type="InterPro" id="IPR029044">
    <property type="entry name" value="Nucleotide-diphossugar_trans"/>
</dbReference>
<evidence type="ECO:0000313" key="4">
    <source>
        <dbReference type="EMBL" id="BBU34697.1"/>
    </source>
</evidence>
<dbReference type="PROSITE" id="PS01295">
    <property type="entry name" value="ISPD"/>
    <property type="match status" value="1"/>
</dbReference>
<keyword evidence="5" id="KW-1185">Reference proteome</keyword>
<sequence>MKRIAVIFAGGVGARMNNSKTPKQFLEWNGRPILIQTLDVFEQTDSIDGIVLACKAEWIDHTKNLIKDAGLQKIVSIVPGGDSALDSQYNGLAEAKRLFPNEEVTVLIHDGVRPLVDKATIERNIESVETKGSAITVTPAIETVMVTDNGSINRILNRSECLMAKAPQSFKLDDILSVHDRAKAEGIHNFIDSASMMMHYGYTLYPVLGETENIKITTPSDYYMFTGIIKNRELGGLQDE</sequence>
<dbReference type="CDD" id="cd02516">
    <property type="entry name" value="CDP-ME_synthetase"/>
    <property type="match status" value="1"/>
</dbReference>
<reference evidence="4 5" key="1">
    <citation type="journal article" date="2020" name="Int. J. Syst. Evol. Microbiol.">
        <title>Veillonella nakazawae sp. nov., an anaerobic gram-negative coccus isolated from the oral cavity of Japanese children.</title>
        <authorList>
            <person name="Mashima I."/>
            <person name="Theodorea C.F."/>
            <person name="Djais A.A."/>
            <person name="Kunihiro T."/>
            <person name="Kawamura Y."/>
            <person name="Otomo M."/>
            <person name="Saitoh M."/>
            <person name="Tamai R."/>
            <person name="Kiyoura Y."/>
        </authorList>
    </citation>
    <scope>NUCLEOTIDE SEQUENCE [LARGE SCALE GENOMIC DNA]</scope>
    <source>
        <strain evidence="4 5">T1-7</strain>
    </source>
</reference>
<dbReference type="PANTHER" id="PTHR32125:SF4">
    <property type="entry name" value="2-C-METHYL-D-ERYTHRITOL 4-PHOSPHATE CYTIDYLYLTRANSFERASE, CHLOROPLASTIC"/>
    <property type="match status" value="1"/>
</dbReference>
<protein>
    <submittedName>
        <fullName evidence="4">2-C-methyl-D-erythritol 4-phosphate cytidylyltransferase</fullName>
    </submittedName>
</protein>
<keyword evidence="2 4" id="KW-0548">Nucleotidyltransferase</keyword>
<evidence type="ECO:0000256" key="3">
    <source>
        <dbReference type="ARBA" id="ARBA00023229"/>
    </source>
</evidence>
<evidence type="ECO:0000256" key="2">
    <source>
        <dbReference type="ARBA" id="ARBA00022695"/>
    </source>
</evidence>
<dbReference type="Pfam" id="PF01128">
    <property type="entry name" value="IspD"/>
    <property type="match status" value="1"/>
</dbReference>
<dbReference type="RefSeq" id="WP_178885203.1">
    <property type="nucleotide sequence ID" value="NZ_AP022321.1"/>
</dbReference>
<keyword evidence="1" id="KW-0808">Transferase</keyword>
<dbReference type="InterPro" id="IPR034683">
    <property type="entry name" value="IspD/TarI"/>
</dbReference>
<proteinExistence type="predicted"/>
<dbReference type="EMBL" id="AP022321">
    <property type="protein sequence ID" value="BBU34697.1"/>
    <property type="molecule type" value="Genomic_DNA"/>
</dbReference>
<dbReference type="Proteomes" id="UP000509249">
    <property type="component" value="Chromosome"/>
</dbReference>
<evidence type="ECO:0000256" key="1">
    <source>
        <dbReference type="ARBA" id="ARBA00022679"/>
    </source>
</evidence>
<name>A0ABM7HCF2_9FIRM</name>
<dbReference type="SUPFAM" id="SSF53448">
    <property type="entry name" value="Nucleotide-diphospho-sugar transferases"/>
    <property type="match status" value="1"/>
</dbReference>
<organism evidence="4 5">
    <name type="scientific">Veillonella nakazawae</name>
    <dbReference type="NCBI Taxonomy" id="2682456"/>
    <lineage>
        <taxon>Bacteria</taxon>
        <taxon>Bacillati</taxon>
        <taxon>Bacillota</taxon>
        <taxon>Negativicutes</taxon>
        <taxon>Veillonellales</taxon>
        <taxon>Veillonellaceae</taxon>
        <taxon>Veillonella</taxon>
    </lineage>
</organism>
<dbReference type="Gene3D" id="3.90.550.10">
    <property type="entry name" value="Spore Coat Polysaccharide Biosynthesis Protein SpsA, Chain A"/>
    <property type="match status" value="1"/>
</dbReference>
<dbReference type="InterPro" id="IPR018294">
    <property type="entry name" value="ISPD_synthase_CS"/>
</dbReference>
<keyword evidence="3" id="KW-0414">Isoprene biosynthesis</keyword>